<dbReference type="InterPro" id="IPR036389">
    <property type="entry name" value="RNase_III_sf"/>
</dbReference>
<keyword evidence="5 12" id="KW-0540">Nuclease</keyword>
<dbReference type="GO" id="GO:0004525">
    <property type="term" value="F:ribonuclease III activity"/>
    <property type="evidence" value="ECO:0007669"/>
    <property type="project" value="UniProtKB-UniRule"/>
</dbReference>
<dbReference type="EC" id="3.1.26.3" evidence="12"/>
<feature type="binding site" evidence="12">
    <location>
        <position position="48"/>
    </location>
    <ligand>
        <name>Mg(2+)</name>
        <dbReference type="ChEBI" id="CHEBI:18420"/>
    </ligand>
</feature>
<keyword evidence="3 12" id="KW-0698">rRNA processing</keyword>
<dbReference type="Gene3D" id="3.30.160.20">
    <property type="match status" value="1"/>
</dbReference>
<feature type="domain" description="DRBM" evidence="13">
    <location>
        <begin position="161"/>
        <end position="230"/>
    </location>
</feature>
<dbReference type="SMART" id="SM00358">
    <property type="entry name" value="DSRM"/>
    <property type="match status" value="1"/>
</dbReference>
<dbReference type="GO" id="GO:0006364">
    <property type="term" value="P:rRNA processing"/>
    <property type="evidence" value="ECO:0007669"/>
    <property type="project" value="UniProtKB-UniRule"/>
</dbReference>
<dbReference type="HAMAP" id="MF_00104">
    <property type="entry name" value="RNase_III"/>
    <property type="match status" value="1"/>
</dbReference>
<dbReference type="PROSITE" id="PS50137">
    <property type="entry name" value="DS_RBD"/>
    <property type="match status" value="1"/>
</dbReference>
<dbReference type="InterPro" id="IPR014720">
    <property type="entry name" value="dsRBD_dom"/>
</dbReference>
<dbReference type="Proteomes" id="UP000294321">
    <property type="component" value="Chromosome"/>
</dbReference>
<comment type="subunit">
    <text evidence="12">Homodimer.</text>
</comment>
<reference evidence="16" key="1">
    <citation type="submission" date="2018-12" db="EMBL/GenBank/DDBJ databases">
        <title>A new species of lactobacillus.</title>
        <authorList>
            <person name="Jian Y."/>
            <person name="Xin L."/>
            <person name="Hong Z.J."/>
            <person name="Ming L.Z."/>
            <person name="Hong X.Z."/>
        </authorList>
    </citation>
    <scope>NUCLEOTIDE SEQUENCE [LARGE SCALE GENOMIC DNA]</scope>
    <source>
        <strain evidence="16">HSLZ-75</strain>
    </source>
</reference>
<evidence type="ECO:0000256" key="10">
    <source>
        <dbReference type="ARBA" id="ARBA00022842"/>
    </source>
</evidence>
<evidence type="ECO:0000256" key="2">
    <source>
        <dbReference type="ARBA" id="ARBA00010183"/>
    </source>
</evidence>
<dbReference type="InterPro" id="IPR000999">
    <property type="entry name" value="RNase_III_dom"/>
</dbReference>
<feature type="active site" evidence="12">
    <location>
        <position position="52"/>
    </location>
</feature>
<dbReference type="GO" id="GO:0006397">
    <property type="term" value="P:mRNA processing"/>
    <property type="evidence" value="ECO:0007669"/>
    <property type="project" value="UniProtKB-UniRule"/>
</dbReference>
<keyword evidence="4 12" id="KW-0507">mRNA processing</keyword>
<dbReference type="Pfam" id="PF14622">
    <property type="entry name" value="Ribonucleas_3_3"/>
    <property type="match status" value="1"/>
</dbReference>
<dbReference type="GO" id="GO:0005737">
    <property type="term" value="C:cytoplasm"/>
    <property type="evidence" value="ECO:0007669"/>
    <property type="project" value="UniProtKB-SubCell"/>
</dbReference>
<dbReference type="GO" id="GO:0019843">
    <property type="term" value="F:rRNA binding"/>
    <property type="evidence" value="ECO:0007669"/>
    <property type="project" value="UniProtKB-KW"/>
</dbReference>
<feature type="active site" evidence="12">
    <location>
        <position position="124"/>
    </location>
</feature>
<evidence type="ECO:0000256" key="5">
    <source>
        <dbReference type="ARBA" id="ARBA00022722"/>
    </source>
</evidence>
<comment type="function">
    <text evidence="12">Digests double-stranded RNA. Involved in the processing of primary rRNA transcript to yield the immediate precursors to the large and small rRNAs (23S and 16S). Processes some mRNAs, and tRNAs when they are encoded in the rRNA operon. Processes pre-crRNA and tracrRNA of type II CRISPR loci if present in the organism.</text>
</comment>
<evidence type="ECO:0000256" key="12">
    <source>
        <dbReference type="HAMAP-Rule" id="MF_00104"/>
    </source>
</evidence>
<protein>
    <recommendedName>
        <fullName evidence="12">Ribonuclease 3</fullName>
        <ecNumber evidence="12">3.1.26.3</ecNumber>
    </recommendedName>
    <alternativeName>
        <fullName evidence="12">Ribonuclease III</fullName>
        <shortName evidence="12">RNase III</shortName>
    </alternativeName>
</protein>
<proteinExistence type="inferred from homology"/>
<evidence type="ECO:0000259" key="14">
    <source>
        <dbReference type="PROSITE" id="PS50142"/>
    </source>
</evidence>
<dbReference type="CDD" id="cd10845">
    <property type="entry name" value="DSRM_RNAse_III_family"/>
    <property type="match status" value="1"/>
</dbReference>
<evidence type="ECO:0000256" key="8">
    <source>
        <dbReference type="ARBA" id="ARBA00022759"/>
    </source>
</evidence>
<dbReference type="SUPFAM" id="SSF69065">
    <property type="entry name" value="RNase III domain-like"/>
    <property type="match status" value="1"/>
</dbReference>
<dbReference type="EMBL" id="CP034726">
    <property type="protein sequence ID" value="QBP18615.1"/>
    <property type="molecule type" value="Genomic_DNA"/>
</dbReference>
<sequence length="232" mass="26768">MSTEFDNYLANKFGIRFHNEALLDAAFTQASYVNEHPGRHLKYYQRLEFLGDAVYELVVSTYIFKHYPTLPEGRLTRLRAAMVDRQSFSKLAKECHFDKHILLGKGEEKAHARNRVKLLCDIFESFIAAVYIDQGMKPVVRFCNQVIFPKLGQGWFDEYFDHKTDLQERVQEHGPVKIQYHVLDANGPDNKRKFKVSVTINNKQLGIGVGHSKKNAEQHAAKKALEVIDKNN</sequence>
<dbReference type="GO" id="GO:0008033">
    <property type="term" value="P:tRNA processing"/>
    <property type="evidence" value="ECO:0007669"/>
    <property type="project" value="UniProtKB-KW"/>
</dbReference>
<gene>
    <name evidence="12" type="primary">rnc</name>
    <name evidence="15" type="ORF">ELX58_05605</name>
</gene>
<keyword evidence="9 12" id="KW-0378">Hydrolase</keyword>
<evidence type="ECO:0000256" key="4">
    <source>
        <dbReference type="ARBA" id="ARBA00022664"/>
    </source>
</evidence>
<name>A0A4P6ZLA3_9LACO</name>
<dbReference type="NCBIfam" id="TIGR02191">
    <property type="entry name" value="RNaseIII"/>
    <property type="match status" value="1"/>
</dbReference>
<keyword evidence="6 12" id="KW-0479">Metal-binding</keyword>
<dbReference type="SMART" id="SM00535">
    <property type="entry name" value="RIBOc"/>
    <property type="match status" value="1"/>
</dbReference>
<keyword evidence="10 12" id="KW-0460">Magnesium</keyword>
<dbReference type="InterPro" id="IPR011907">
    <property type="entry name" value="RNase_III"/>
</dbReference>
<keyword evidence="12" id="KW-0963">Cytoplasm</keyword>
<evidence type="ECO:0000313" key="16">
    <source>
        <dbReference type="Proteomes" id="UP000294321"/>
    </source>
</evidence>
<evidence type="ECO:0000259" key="13">
    <source>
        <dbReference type="PROSITE" id="PS50137"/>
    </source>
</evidence>
<feature type="binding site" evidence="12">
    <location>
        <position position="121"/>
    </location>
    <ligand>
        <name>Mg(2+)</name>
        <dbReference type="ChEBI" id="CHEBI:18420"/>
    </ligand>
</feature>
<feature type="binding site" evidence="12">
    <location>
        <position position="124"/>
    </location>
    <ligand>
        <name>Mg(2+)</name>
        <dbReference type="ChEBI" id="CHEBI:18420"/>
    </ligand>
</feature>
<accession>A0A4P6ZLA3</accession>
<keyword evidence="16" id="KW-1185">Reference proteome</keyword>
<comment type="cofactor">
    <cofactor evidence="12">
        <name>Mg(2+)</name>
        <dbReference type="ChEBI" id="CHEBI:18420"/>
    </cofactor>
</comment>
<dbReference type="KEGG" id="lji:ELX58_05605"/>
<keyword evidence="7 12" id="KW-0699">rRNA-binding</keyword>
<evidence type="ECO:0000256" key="9">
    <source>
        <dbReference type="ARBA" id="ARBA00022801"/>
    </source>
</evidence>
<evidence type="ECO:0000256" key="7">
    <source>
        <dbReference type="ARBA" id="ARBA00022730"/>
    </source>
</evidence>
<dbReference type="PANTHER" id="PTHR11207">
    <property type="entry name" value="RIBONUCLEASE III"/>
    <property type="match status" value="1"/>
</dbReference>
<dbReference type="GO" id="GO:0046872">
    <property type="term" value="F:metal ion binding"/>
    <property type="evidence" value="ECO:0007669"/>
    <property type="project" value="UniProtKB-KW"/>
</dbReference>
<dbReference type="PANTHER" id="PTHR11207:SF0">
    <property type="entry name" value="RIBONUCLEASE 3"/>
    <property type="match status" value="1"/>
</dbReference>
<comment type="similarity">
    <text evidence="2">Belongs to the ribonuclease III family.</text>
</comment>
<comment type="catalytic activity">
    <reaction evidence="1 12">
        <text>Endonucleolytic cleavage to 5'-phosphomonoester.</text>
        <dbReference type="EC" id="3.1.26.3"/>
    </reaction>
</comment>
<evidence type="ECO:0000313" key="15">
    <source>
        <dbReference type="EMBL" id="QBP18615.1"/>
    </source>
</evidence>
<evidence type="ECO:0000256" key="11">
    <source>
        <dbReference type="ARBA" id="ARBA00022884"/>
    </source>
</evidence>
<dbReference type="SUPFAM" id="SSF54768">
    <property type="entry name" value="dsRNA-binding domain-like"/>
    <property type="match status" value="1"/>
</dbReference>
<dbReference type="Gene3D" id="1.10.1520.10">
    <property type="entry name" value="Ribonuclease III domain"/>
    <property type="match status" value="1"/>
</dbReference>
<dbReference type="AlphaFoldDB" id="A0A4P6ZLA3"/>
<dbReference type="RefSeq" id="WP_133442173.1">
    <property type="nucleotide sequence ID" value="NZ_CP034726.1"/>
</dbReference>
<keyword evidence="12" id="KW-0819">tRNA processing</keyword>
<organism evidence="15 16">
    <name type="scientific">Acetilactobacillus jinshanensis</name>
    <dbReference type="NCBI Taxonomy" id="1720083"/>
    <lineage>
        <taxon>Bacteria</taxon>
        <taxon>Bacillati</taxon>
        <taxon>Bacillota</taxon>
        <taxon>Bacilli</taxon>
        <taxon>Lactobacillales</taxon>
        <taxon>Lactobacillaceae</taxon>
        <taxon>Acetilactobacillus</taxon>
    </lineage>
</organism>
<dbReference type="FunFam" id="1.10.1520.10:FF:000001">
    <property type="entry name" value="Ribonuclease 3"/>
    <property type="match status" value="1"/>
</dbReference>
<feature type="domain" description="RNase III" evidence="14">
    <location>
        <begin position="6"/>
        <end position="135"/>
    </location>
</feature>
<keyword evidence="8 12" id="KW-0255">Endonuclease</keyword>
<dbReference type="Pfam" id="PF00035">
    <property type="entry name" value="dsrm"/>
    <property type="match status" value="1"/>
</dbReference>
<evidence type="ECO:0000256" key="1">
    <source>
        <dbReference type="ARBA" id="ARBA00000109"/>
    </source>
</evidence>
<dbReference type="PROSITE" id="PS00517">
    <property type="entry name" value="RNASE_3_1"/>
    <property type="match status" value="1"/>
</dbReference>
<comment type="subcellular location">
    <subcellularLocation>
        <location evidence="12">Cytoplasm</location>
    </subcellularLocation>
</comment>
<evidence type="ECO:0000256" key="6">
    <source>
        <dbReference type="ARBA" id="ARBA00022723"/>
    </source>
</evidence>
<keyword evidence="11 12" id="KW-0694">RNA-binding</keyword>
<evidence type="ECO:0000256" key="3">
    <source>
        <dbReference type="ARBA" id="ARBA00022552"/>
    </source>
</evidence>
<dbReference type="PROSITE" id="PS50142">
    <property type="entry name" value="RNASE_3_2"/>
    <property type="match status" value="1"/>
</dbReference>
<dbReference type="GO" id="GO:0003725">
    <property type="term" value="F:double-stranded RNA binding"/>
    <property type="evidence" value="ECO:0007669"/>
    <property type="project" value="TreeGrafter"/>
</dbReference>
<dbReference type="OrthoDB" id="9805026at2"/>
<dbReference type="GO" id="GO:0010468">
    <property type="term" value="P:regulation of gene expression"/>
    <property type="evidence" value="ECO:0007669"/>
    <property type="project" value="TreeGrafter"/>
</dbReference>
<dbReference type="CDD" id="cd00593">
    <property type="entry name" value="RIBOc"/>
    <property type="match status" value="1"/>
</dbReference>